<feature type="chain" id="PRO_5042059984" evidence="2">
    <location>
        <begin position="22"/>
        <end position="317"/>
    </location>
</feature>
<proteinExistence type="predicted"/>
<evidence type="ECO:0000259" key="3">
    <source>
        <dbReference type="Pfam" id="PF07859"/>
    </source>
</evidence>
<sequence>MEFFWALRRWLITVLLRFAFTWRKQSHCARIIQLISFFIPFNKQWVRVDNDHGTWIAEDIAGSKKEAIDDRIEQSDVVIMWIPGGGFRFDLTLLYIRVWIQWIRALEADKNLKCIIFVPKYSTAPQHQFPVAVNELKASYEWLTQTMNIPTNKLLIGGDDAGVALSLDLLHLHQSKFSGAIFASPYTGLEAGGESWRSNMEMDFFTAAAVDRMEENYIPEEGDQPFRYLPDRVDLATNLPRHMLITVGGNEVLLDEAGYLSSRARNGGIHVTLVQAPEQIHLWSMLPDILVKDPQVRQNAVDHFVRFVEQCVRPEKR</sequence>
<dbReference type="Pfam" id="PF07859">
    <property type="entry name" value="Abhydrolase_3"/>
    <property type="match status" value="1"/>
</dbReference>
<accession>A0AAD5JKX6</accession>
<dbReference type="InterPro" id="IPR029058">
    <property type="entry name" value="AB_hydrolase_fold"/>
</dbReference>
<dbReference type="EMBL" id="JAIXMP010000065">
    <property type="protein sequence ID" value="KAI9243913.1"/>
    <property type="molecule type" value="Genomic_DNA"/>
</dbReference>
<keyword evidence="5" id="KW-1185">Reference proteome</keyword>
<reference evidence="4" key="2">
    <citation type="submission" date="2023-02" db="EMBL/GenBank/DDBJ databases">
        <authorList>
            <consortium name="DOE Joint Genome Institute"/>
            <person name="Mondo S.J."/>
            <person name="Chang Y."/>
            <person name="Wang Y."/>
            <person name="Ahrendt S."/>
            <person name="Andreopoulos W."/>
            <person name="Barry K."/>
            <person name="Beard J."/>
            <person name="Benny G.L."/>
            <person name="Blankenship S."/>
            <person name="Bonito G."/>
            <person name="Cuomo C."/>
            <person name="Desiro A."/>
            <person name="Gervers K.A."/>
            <person name="Hundley H."/>
            <person name="Kuo A."/>
            <person name="LaButti K."/>
            <person name="Lang B.F."/>
            <person name="Lipzen A."/>
            <person name="O'Donnell K."/>
            <person name="Pangilinan J."/>
            <person name="Reynolds N."/>
            <person name="Sandor L."/>
            <person name="Smith M.W."/>
            <person name="Tsang A."/>
            <person name="Grigoriev I.V."/>
            <person name="Stajich J.E."/>
            <person name="Spatafora J.W."/>
        </authorList>
    </citation>
    <scope>NUCLEOTIDE SEQUENCE</scope>
    <source>
        <strain evidence="4">RSA 2281</strain>
    </source>
</reference>
<dbReference type="AlphaFoldDB" id="A0AAD5JKX6"/>
<evidence type="ECO:0000313" key="5">
    <source>
        <dbReference type="Proteomes" id="UP001209540"/>
    </source>
</evidence>
<dbReference type="PANTHER" id="PTHR48081:SF8">
    <property type="entry name" value="ALPHA_BETA HYDROLASE FOLD-3 DOMAIN-CONTAINING PROTEIN-RELATED"/>
    <property type="match status" value="1"/>
</dbReference>
<name>A0AAD5JKX6_9FUNG</name>
<dbReference type="Gene3D" id="3.40.50.1820">
    <property type="entry name" value="alpha/beta hydrolase"/>
    <property type="match status" value="1"/>
</dbReference>
<evidence type="ECO:0000256" key="1">
    <source>
        <dbReference type="ARBA" id="ARBA00022801"/>
    </source>
</evidence>
<dbReference type="GO" id="GO:0016787">
    <property type="term" value="F:hydrolase activity"/>
    <property type="evidence" value="ECO:0007669"/>
    <property type="project" value="UniProtKB-KW"/>
</dbReference>
<feature type="signal peptide" evidence="2">
    <location>
        <begin position="1"/>
        <end position="21"/>
    </location>
</feature>
<keyword evidence="2" id="KW-0732">Signal</keyword>
<dbReference type="PANTHER" id="PTHR48081">
    <property type="entry name" value="AB HYDROLASE SUPERFAMILY PROTEIN C4A8.06C"/>
    <property type="match status" value="1"/>
</dbReference>
<dbReference type="InterPro" id="IPR050300">
    <property type="entry name" value="GDXG_lipolytic_enzyme"/>
</dbReference>
<evidence type="ECO:0000313" key="4">
    <source>
        <dbReference type="EMBL" id="KAI9243913.1"/>
    </source>
</evidence>
<reference evidence="4" key="1">
    <citation type="journal article" date="2022" name="IScience">
        <title>Evolution of zygomycete secretomes and the origins of terrestrial fungal ecologies.</title>
        <authorList>
            <person name="Chang Y."/>
            <person name="Wang Y."/>
            <person name="Mondo S."/>
            <person name="Ahrendt S."/>
            <person name="Andreopoulos W."/>
            <person name="Barry K."/>
            <person name="Beard J."/>
            <person name="Benny G.L."/>
            <person name="Blankenship S."/>
            <person name="Bonito G."/>
            <person name="Cuomo C."/>
            <person name="Desiro A."/>
            <person name="Gervers K.A."/>
            <person name="Hundley H."/>
            <person name="Kuo A."/>
            <person name="LaButti K."/>
            <person name="Lang B.F."/>
            <person name="Lipzen A."/>
            <person name="O'Donnell K."/>
            <person name="Pangilinan J."/>
            <person name="Reynolds N."/>
            <person name="Sandor L."/>
            <person name="Smith M.E."/>
            <person name="Tsang A."/>
            <person name="Grigoriev I.V."/>
            <person name="Stajich J.E."/>
            <person name="Spatafora J.W."/>
        </authorList>
    </citation>
    <scope>NUCLEOTIDE SEQUENCE</scope>
    <source>
        <strain evidence="4">RSA 2281</strain>
    </source>
</reference>
<dbReference type="Proteomes" id="UP001209540">
    <property type="component" value="Unassembled WGS sequence"/>
</dbReference>
<evidence type="ECO:0000256" key="2">
    <source>
        <dbReference type="SAM" id="SignalP"/>
    </source>
</evidence>
<dbReference type="InterPro" id="IPR013094">
    <property type="entry name" value="AB_hydrolase_3"/>
</dbReference>
<feature type="domain" description="Alpha/beta hydrolase fold-3" evidence="3">
    <location>
        <begin position="110"/>
        <end position="283"/>
    </location>
</feature>
<keyword evidence="1 4" id="KW-0378">Hydrolase</keyword>
<comment type="caution">
    <text evidence="4">The sequence shown here is derived from an EMBL/GenBank/DDBJ whole genome shotgun (WGS) entry which is preliminary data.</text>
</comment>
<protein>
    <submittedName>
        <fullName evidence="4">Alpha/Beta hydrolase protein</fullName>
    </submittedName>
</protein>
<dbReference type="SUPFAM" id="SSF53474">
    <property type="entry name" value="alpha/beta-Hydrolases"/>
    <property type="match status" value="1"/>
</dbReference>
<gene>
    <name evidence="4" type="ORF">BDA99DRAFT_529714</name>
</gene>
<organism evidence="4 5">
    <name type="scientific">Phascolomyces articulosus</name>
    <dbReference type="NCBI Taxonomy" id="60185"/>
    <lineage>
        <taxon>Eukaryota</taxon>
        <taxon>Fungi</taxon>
        <taxon>Fungi incertae sedis</taxon>
        <taxon>Mucoromycota</taxon>
        <taxon>Mucoromycotina</taxon>
        <taxon>Mucoromycetes</taxon>
        <taxon>Mucorales</taxon>
        <taxon>Lichtheimiaceae</taxon>
        <taxon>Phascolomyces</taxon>
    </lineage>
</organism>